<dbReference type="AlphaFoldDB" id="A0A2H0UP61"/>
<proteinExistence type="predicted"/>
<gene>
    <name evidence="6" type="ORF">COU10_00535</name>
</gene>
<evidence type="ECO:0000256" key="4">
    <source>
        <dbReference type="ARBA" id="ARBA00023306"/>
    </source>
</evidence>
<dbReference type="EMBL" id="PFBC01000010">
    <property type="protein sequence ID" value="PIR88184.1"/>
    <property type="molecule type" value="Genomic_DNA"/>
</dbReference>
<keyword evidence="3" id="KW-0159">Chromosome partition</keyword>
<dbReference type="PANTHER" id="PTHR34298:SF2">
    <property type="entry name" value="SEGREGATION AND CONDENSATION PROTEIN B"/>
    <property type="match status" value="1"/>
</dbReference>
<evidence type="ECO:0000256" key="1">
    <source>
        <dbReference type="ARBA" id="ARBA00022490"/>
    </source>
</evidence>
<dbReference type="PANTHER" id="PTHR34298">
    <property type="entry name" value="SEGREGATION AND CONDENSATION PROTEIN B"/>
    <property type="match status" value="1"/>
</dbReference>
<dbReference type="Proteomes" id="UP000230903">
    <property type="component" value="Unassembled WGS sequence"/>
</dbReference>
<dbReference type="Pfam" id="PF04079">
    <property type="entry name" value="SMC_ScpB"/>
    <property type="match status" value="1"/>
</dbReference>
<protein>
    <submittedName>
        <fullName evidence="6">SMC-Scp complex subunit ScpB</fullName>
    </submittedName>
</protein>
<evidence type="ECO:0000313" key="7">
    <source>
        <dbReference type="Proteomes" id="UP000230903"/>
    </source>
</evidence>
<keyword evidence="2" id="KW-0132">Cell division</keyword>
<feature type="region of interest" description="Disordered" evidence="5">
    <location>
        <begin position="186"/>
        <end position="208"/>
    </location>
</feature>
<name>A0A2H0UP61_9BACT</name>
<dbReference type="SUPFAM" id="SSF46785">
    <property type="entry name" value="Winged helix' DNA-binding domain"/>
    <property type="match status" value="2"/>
</dbReference>
<feature type="compositionally biased region" description="Acidic residues" evidence="5">
    <location>
        <begin position="194"/>
        <end position="208"/>
    </location>
</feature>
<dbReference type="InterPro" id="IPR036388">
    <property type="entry name" value="WH-like_DNA-bd_sf"/>
</dbReference>
<organism evidence="6 7">
    <name type="scientific">Candidatus Harrisonbacteria bacterium CG10_big_fil_rev_8_21_14_0_10_45_28</name>
    <dbReference type="NCBI Taxonomy" id="1974586"/>
    <lineage>
        <taxon>Bacteria</taxon>
        <taxon>Candidatus Harrisoniibacteriota</taxon>
    </lineage>
</organism>
<evidence type="ECO:0000256" key="3">
    <source>
        <dbReference type="ARBA" id="ARBA00022829"/>
    </source>
</evidence>
<keyword evidence="4" id="KW-0131">Cell cycle</keyword>
<evidence type="ECO:0000313" key="6">
    <source>
        <dbReference type="EMBL" id="PIR88184.1"/>
    </source>
</evidence>
<keyword evidence="1" id="KW-0963">Cytoplasm</keyword>
<dbReference type="InterPro" id="IPR036390">
    <property type="entry name" value="WH_DNA-bd_sf"/>
</dbReference>
<reference evidence="7" key="1">
    <citation type="submission" date="2017-09" db="EMBL/GenBank/DDBJ databases">
        <title>Depth-based differentiation of microbial function through sediment-hosted aquifers and enrichment of novel symbionts in the deep terrestrial subsurface.</title>
        <authorList>
            <person name="Probst A.J."/>
            <person name="Ladd B."/>
            <person name="Jarett J.K."/>
            <person name="Geller-Mcgrath D.E."/>
            <person name="Sieber C.M.K."/>
            <person name="Emerson J.B."/>
            <person name="Anantharaman K."/>
            <person name="Thomas B.C."/>
            <person name="Malmstrom R."/>
            <person name="Stieglmeier M."/>
            <person name="Klingl A."/>
            <person name="Woyke T."/>
            <person name="Ryan C.M."/>
            <person name="Banfield J.F."/>
        </authorList>
    </citation>
    <scope>NUCLEOTIDE SEQUENCE [LARGE SCALE GENOMIC DNA]</scope>
</reference>
<dbReference type="InterPro" id="IPR005234">
    <property type="entry name" value="ScpB_csome_segregation"/>
</dbReference>
<dbReference type="GO" id="GO:0051304">
    <property type="term" value="P:chromosome separation"/>
    <property type="evidence" value="ECO:0007669"/>
    <property type="project" value="InterPro"/>
</dbReference>
<evidence type="ECO:0000256" key="5">
    <source>
        <dbReference type="SAM" id="MobiDB-lite"/>
    </source>
</evidence>
<accession>A0A2H0UP61</accession>
<sequence>MGIFSDNKPKEMHFVSDDLTAGLEALLFLYGDPIEIKKAADFLKTSEAKVRRAGEDLKQALDISGRGLTVVFHNDKIQLTTRADFGGMLDGLVKADLHDALTPAALETLAIVAYGAPISRMEVDFIRGVNSSFILRQLLLRGLIEREVDPKRANAYVYSTTVDFVKHLGITRIEELPEYNRLRQTAHSIRQAQEEEAGEQPSEESSED</sequence>
<evidence type="ECO:0000256" key="2">
    <source>
        <dbReference type="ARBA" id="ARBA00022618"/>
    </source>
</evidence>
<comment type="caution">
    <text evidence="6">The sequence shown here is derived from an EMBL/GenBank/DDBJ whole genome shotgun (WGS) entry which is preliminary data.</text>
</comment>
<dbReference type="Gene3D" id="1.10.10.10">
    <property type="entry name" value="Winged helix-like DNA-binding domain superfamily/Winged helix DNA-binding domain"/>
    <property type="match status" value="2"/>
</dbReference>
<dbReference type="GO" id="GO:0051301">
    <property type="term" value="P:cell division"/>
    <property type="evidence" value="ECO:0007669"/>
    <property type="project" value="UniProtKB-KW"/>
</dbReference>